<keyword evidence="2" id="KW-1185">Reference proteome</keyword>
<comment type="caution">
    <text evidence="1">The sequence shown here is derived from an EMBL/GenBank/DDBJ whole genome shotgun (WGS) entry which is preliminary data.</text>
</comment>
<accession>A0AA39P215</accession>
<dbReference type="EMBL" id="JAUEPR010000022">
    <property type="protein sequence ID" value="KAK0475714.1"/>
    <property type="molecule type" value="Genomic_DNA"/>
</dbReference>
<dbReference type="Proteomes" id="UP001175227">
    <property type="component" value="Unassembled WGS sequence"/>
</dbReference>
<evidence type="ECO:0000313" key="1">
    <source>
        <dbReference type="EMBL" id="KAK0475714.1"/>
    </source>
</evidence>
<sequence>MLDETEGSFKAEKYPEFRLAQEKPIPELIVSEMVQFTRPTCYQYNYHSYDVPHILNTRILKDGDLFMPLLIEITKLGRELIKNDKGADVARSLNNEGARPLAKVRDALRLIVPLHEDFMKYVLQPQNFGIISKTINFRDIVHACHGDNIEAEIARVKCLEELITYPDARKLMNNDLIRPLLQVHQAFNEELGSGQWLKRQPEYSTKLQETLEKFVLNADGEDLETFDKDVQRKLEQFSPAQDQEGRELHGGWLSKFLFLLLNMNEELGINLNRICT</sequence>
<name>A0AA39P215_9AGAR</name>
<dbReference type="AlphaFoldDB" id="A0AA39P215"/>
<gene>
    <name evidence="1" type="ORF">IW261DRAFT_1422007</name>
</gene>
<reference evidence="1" key="1">
    <citation type="submission" date="2023-06" db="EMBL/GenBank/DDBJ databases">
        <authorList>
            <consortium name="Lawrence Berkeley National Laboratory"/>
            <person name="Ahrendt S."/>
            <person name="Sahu N."/>
            <person name="Indic B."/>
            <person name="Wong-Bajracharya J."/>
            <person name="Merenyi Z."/>
            <person name="Ke H.-M."/>
            <person name="Monk M."/>
            <person name="Kocsube S."/>
            <person name="Drula E."/>
            <person name="Lipzen A."/>
            <person name="Balint B."/>
            <person name="Henrissat B."/>
            <person name="Andreopoulos B."/>
            <person name="Martin F.M."/>
            <person name="Harder C.B."/>
            <person name="Rigling D."/>
            <person name="Ford K.L."/>
            <person name="Foster G.D."/>
            <person name="Pangilinan J."/>
            <person name="Papanicolaou A."/>
            <person name="Barry K."/>
            <person name="LaButti K."/>
            <person name="Viragh M."/>
            <person name="Koriabine M."/>
            <person name="Yan M."/>
            <person name="Riley R."/>
            <person name="Champramary S."/>
            <person name="Plett K.L."/>
            <person name="Tsai I.J."/>
            <person name="Slot J."/>
            <person name="Sipos G."/>
            <person name="Plett J."/>
            <person name="Nagy L.G."/>
            <person name="Grigoriev I.V."/>
        </authorList>
    </citation>
    <scope>NUCLEOTIDE SEQUENCE</scope>
    <source>
        <strain evidence="1">ICMP 16352</strain>
    </source>
</reference>
<protein>
    <submittedName>
        <fullName evidence="1">Uncharacterized protein</fullName>
    </submittedName>
</protein>
<evidence type="ECO:0000313" key="2">
    <source>
        <dbReference type="Proteomes" id="UP001175227"/>
    </source>
</evidence>
<proteinExistence type="predicted"/>
<organism evidence="1 2">
    <name type="scientific">Armillaria novae-zelandiae</name>
    <dbReference type="NCBI Taxonomy" id="153914"/>
    <lineage>
        <taxon>Eukaryota</taxon>
        <taxon>Fungi</taxon>
        <taxon>Dikarya</taxon>
        <taxon>Basidiomycota</taxon>
        <taxon>Agaricomycotina</taxon>
        <taxon>Agaricomycetes</taxon>
        <taxon>Agaricomycetidae</taxon>
        <taxon>Agaricales</taxon>
        <taxon>Marasmiineae</taxon>
        <taxon>Physalacriaceae</taxon>
        <taxon>Armillaria</taxon>
    </lineage>
</organism>